<dbReference type="EMBL" id="QGKW02001940">
    <property type="protein sequence ID" value="KAF2556808.1"/>
    <property type="molecule type" value="Genomic_DNA"/>
</dbReference>
<organism evidence="2">
    <name type="scientific">Brassica cretica</name>
    <name type="common">Mustard</name>
    <dbReference type="NCBI Taxonomy" id="69181"/>
    <lineage>
        <taxon>Eukaryota</taxon>
        <taxon>Viridiplantae</taxon>
        <taxon>Streptophyta</taxon>
        <taxon>Embryophyta</taxon>
        <taxon>Tracheophyta</taxon>
        <taxon>Spermatophyta</taxon>
        <taxon>Magnoliopsida</taxon>
        <taxon>eudicotyledons</taxon>
        <taxon>Gunneridae</taxon>
        <taxon>Pentapetalae</taxon>
        <taxon>rosids</taxon>
        <taxon>malvids</taxon>
        <taxon>Brassicales</taxon>
        <taxon>Brassicaceae</taxon>
        <taxon>Brassiceae</taxon>
        <taxon>Brassica</taxon>
    </lineage>
</organism>
<protein>
    <submittedName>
        <fullName evidence="2">Uncharacterized protein</fullName>
    </submittedName>
</protein>
<dbReference type="Proteomes" id="UP000712281">
    <property type="component" value="Unassembled WGS sequence"/>
</dbReference>
<evidence type="ECO:0000256" key="1">
    <source>
        <dbReference type="SAM" id="MobiDB-lite"/>
    </source>
</evidence>
<feature type="region of interest" description="Disordered" evidence="1">
    <location>
        <begin position="91"/>
        <end position="110"/>
    </location>
</feature>
<proteinExistence type="predicted"/>
<evidence type="ECO:0000313" key="2">
    <source>
        <dbReference type="EMBL" id="KAF2546473.1"/>
    </source>
</evidence>
<gene>
    <name evidence="3" type="ORF">F2Q68_00014045</name>
    <name evidence="2" type="ORF">F2Q70_00020523</name>
</gene>
<dbReference type="AlphaFoldDB" id="A0A8S9GKU7"/>
<name>A0A8S9GKU7_BRACR</name>
<sequence>MEAFSELEPNLTDMLEQEIQNFFRGGGGGRCEGVSSGGYYNTVGSKEAEHSRNQVEKEQHESGGDGYGEAVVEDMRVYTVVVGGYGGDGRREGEGYGSGEVKDVSGYGGGEDGYSRGGGVGYGESRRREGGDTEVVDTTVEVVVWWRWLLEGGGGGLCHGGGCRGDGCGGDGCRSGGCGGGGCFGGGCRYGGGRREGGTVVVEVAIGEEEVVVNTVEIDEVVPSLGVWTREVWTWVWTEELEMTIVDRRCMYMDACHVHLGAMGTKWG</sequence>
<feature type="region of interest" description="Disordered" evidence="1">
    <location>
        <begin position="42"/>
        <end position="69"/>
    </location>
</feature>
<comment type="caution">
    <text evidence="2">The sequence shown here is derived from an EMBL/GenBank/DDBJ whole genome shotgun (WGS) entry which is preliminary data.</text>
</comment>
<accession>A0A8S9GKU7</accession>
<feature type="compositionally biased region" description="Basic and acidic residues" evidence="1">
    <location>
        <begin position="46"/>
        <end position="63"/>
    </location>
</feature>
<dbReference type="EMBL" id="QGKY02001925">
    <property type="protein sequence ID" value="KAF2546473.1"/>
    <property type="molecule type" value="Genomic_DNA"/>
</dbReference>
<evidence type="ECO:0000313" key="3">
    <source>
        <dbReference type="EMBL" id="KAF2556808.1"/>
    </source>
</evidence>
<reference evidence="2" key="1">
    <citation type="submission" date="2019-12" db="EMBL/GenBank/DDBJ databases">
        <title>Genome sequencing and annotation of Brassica cretica.</title>
        <authorList>
            <person name="Studholme D.J."/>
            <person name="Sarris P.F."/>
        </authorList>
    </citation>
    <scope>NUCLEOTIDE SEQUENCE</scope>
    <source>
        <strain evidence="3">PFS-001/15</strain>
        <strain evidence="2">PFS-102/07</strain>
        <tissue evidence="2">Leaf</tissue>
    </source>
</reference>